<comment type="similarity">
    <text evidence="1">Belongs to the short-chain dehydrogenases/reductases (SDR) family.</text>
</comment>
<dbReference type="RefSeq" id="WP_212530080.1">
    <property type="nucleotide sequence ID" value="NZ_JAGSOG010000101.1"/>
</dbReference>
<dbReference type="AlphaFoldDB" id="A0A941IT43"/>
<dbReference type="PANTHER" id="PTHR42879">
    <property type="entry name" value="3-OXOACYL-(ACYL-CARRIER-PROTEIN) REDUCTASE"/>
    <property type="match status" value="1"/>
</dbReference>
<dbReference type="GO" id="GO:0032787">
    <property type="term" value="P:monocarboxylic acid metabolic process"/>
    <property type="evidence" value="ECO:0007669"/>
    <property type="project" value="UniProtKB-ARBA"/>
</dbReference>
<dbReference type="Gene3D" id="3.40.50.720">
    <property type="entry name" value="NAD(P)-binding Rossmann-like Domain"/>
    <property type="match status" value="1"/>
</dbReference>
<dbReference type="InterPro" id="IPR002347">
    <property type="entry name" value="SDR_fam"/>
</dbReference>
<evidence type="ECO:0000256" key="2">
    <source>
        <dbReference type="ARBA" id="ARBA00023002"/>
    </source>
</evidence>
<name>A0A941IT43_9ACTN</name>
<evidence type="ECO:0000313" key="4">
    <source>
        <dbReference type="Proteomes" id="UP000675781"/>
    </source>
</evidence>
<dbReference type="PROSITE" id="PS00061">
    <property type="entry name" value="ADH_SHORT"/>
    <property type="match status" value="1"/>
</dbReference>
<proteinExistence type="inferred from homology"/>
<sequence length="259" mass="26089">MELELEGRTAIVTGASRGIGLACVRALAAAGAEVVAGARRGSDELAELAESTSVRAVEVDLAQADGPERLAAAAGGPVHILVNNVGSAPARPGGFAGITDQQWADTLTLNLLAAVRMTRAVLPGMVERGSGAIVNIGSVNAELPDPLVLDYSVAKAALHAFAKGLSKEIGPKGVRVNTVSPGPVATDLWLGENGIADSVGRATGAAPGQVREGAAAASATGRFSRPEEIADLVLLLASDATANVTGSFFRIDGGLVPTW</sequence>
<dbReference type="GO" id="GO:0016491">
    <property type="term" value="F:oxidoreductase activity"/>
    <property type="evidence" value="ECO:0007669"/>
    <property type="project" value="UniProtKB-KW"/>
</dbReference>
<dbReference type="InterPro" id="IPR020904">
    <property type="entry name" value="Sc_DH/Rdtase_CS"/>
</dbReference>
<evidence type="ECO:0000313" key="3">
    <source>
        <dbReference type="EMBL" id="MBR7835588.1"/>
    </source>
</evidence>
<keyword evidence="4" id="KW-1185">Reference proteome</keyword>
<evidence type="ECO:0000256" key="1">
    <source>
        <dbReference type="ARBA" id="ARBA00006484"/>
    </source>
</evidence>
<dbReference type="InterPro" id="IPR036291">
    <property type="entry name" value="NAD(P)-bd_dom_sf"/>
</dbReference>
<dbReference type="NCBIfam" id="NF005095">
    <property type="entry name" value="PRK06523.1"/>
    <property type="match status" value="1"/>
</dbReference>
<dbReference type="PANTHER" id="PTHR42879:SF6">
    <property type="entry name" value="NADPH-DEPENDENT REDUCTASE BACG"/>
    <property type="match status" value="1"/>
</dbReference>
<reference evidence="3" key="1">
    <citation type="submission" date="2021-04" db="EMBL/GenBank/DDBJ databases">
        <title>Genome based classification of Actinospica acidithermotolerans sp. nov., an actinobacterium isolated from an Indonesian hot spring.</title>
        <authorList>
            <person name="Kusuma A.B."/>
            <person name="Putra K.E."/>
            <person name="Nafisah S."/>
            <person name="Loh J."/>
            <person name="Nouioui I."/>
            <person name="Goodfellow M."/>
        </authorList>
    </citation>
    <scope>NUCLEOTIDE SEQUENCE</scope>
    <source>
        <strain evidence="3">CSCA 57</strain>
    </source>
</reference>
<dbReference type="EMBL" id="JAGSOG010000101">
    <property type="protein sequence ID" value="MBR7835588.1"/>
    <property type="molecule type" value="Genomic_DNA"/>
</dbReference>
<dbReference type="Pfam" id="PF13561">
    <property type="entry name" value="adh_short_C2"/>
    <property type="match status" value="1"/>
</dbReference>
<protein>
    <submittedName>
        <fullName evidence="3">SDR family oxidoreductase</fullName>
    </submittedName>
</protein>
<comment type="caution">
    <text evidence="3">The sequence shown here is derived from an EMBL/GenBank/DDBJ whole genome shotgun (WGS) entry which is preliminary data.</text>
</comment>
<dbReference type="InterPro" id="IPR050259">
    <property type="entry name" value="SDR"/>
</dbReference>
<dbReference type="PRINTS" id="PR00081">
    <property type="entry name" value="GDHRDH"/>
</dbReference>
<organism evidence="3 4">
    <name type="scientific">Actinospica durhamensis</name>
    <dbReference type="NCBI Taxonomy" id="1508375"/>
    <lineage>
        <taxon>Bacteria</taxon>
        <taxon>Bacillati</taxon>
        <taxon>Actinomycetota</taxon>
        <taxon>Actinomycetes</taxon>
        <taxon>Catenulisporales</taxon>
        <taxon>Actinospicaceae</taxon>
        <taxon>Actinospica</taxon>
    </lineage>
</organism>
<dbReference type="FunFam" id="3.40.50.720:FF:000084">
    <property type="entry name" value="Short-chain dehydrogenase reductase"/>
    <property type="match status" value="1"/>
</dbReference>
<keyword evidence="2" id="KW-0560">Oxidoreductase</keyword>
<dbReference type="SUPFAM" id="SSF51735">
    <property type="entry name" value="NAD(P)-binding Rossmann-fold domains"/>
    <property type="match status" value="1"/>
</dbReference>
<gene>
    <name evidence="3" type="ORF">KDL01_20100</name>
</gene>
<dbReference type="PRINTS" id="PR00080">
    <property type="entry name" value="SDRFAMILY"/>
</dbReference>
<dbReference type="Proteomes" id="UP000675781">
    <property type="component" value="Unassembled WGS sequence"/>
</dbReference>
<accession>A0A941IT43</accession>